<evidence type="ECO:0000313" key="4">
    <source>
        <dbReference type="Proteomes" id="UP001324115"/>
    </source>
</evidence>
<gene>
    <name evidence="3" type="ORF">RGQ29_019125</name>
</gene>
<comment type="caution">
    <text evidence="3">The sequence shown here is derived from an EMBL/GenBank/DDBJ whole genome shotgun (WGS) entry which is preliminary data.</text>
</comment>
<accession>A0AAN7F8B8</accession>
<dbReference type="FunFam" id="3.40.50.10140:FF:000007">
    <property type="entry name" value="Disease resistance protein (TIR-NBS-LRR class)"/>
    <property type="match status" value="1"/>
</dbReference>
<organism evidence="3 4">
    <name type="scientific">Quercus rubra</name>
    <name type="common">Northern red oak</name>
    <name type="synonym">Quercus borealis</name>
    <dbReference type="NCBI Taxonomy" id="3512"/>
    <lineage>
        <taxon>Eukaryota</taxon>
        <taxon>Viridiplantae</taxon>
        <taxon>Streptophyta</taxon>
        <taxon>Embryophyta</taxon>
        <taxon>Tracheophyta</taxon>
        <taxon>Spermatophyta</taxon>
        <taxon>Magnoliopsida</taxon>
        <taxon>eudicotyledons</taxon>
        <taxon>Gunneridae</taxon>
        <taxon>Pentapetalae</taxon>
        <taxon>rosids</taxon>
        <taxon>fabids</taxon>
        <taxon>Fagales</taxon>
        <taxon>Fagaceae</taxon>
        <taxon>Quercus</taxon>
    </lineage>
</organism>
<dbReference type="InterPro" id="IPR000157">
    <property type="entry name" value="TIR_dom"/>
</dbReference>
<protein>
    <recommendedName>
        <fullName evidence="2">TIR domain-containing protein</fullName>
    </recommendedName>
</protein>
<evidence type="ECO:0000313" key="3">
    <source>
        <dbReference type="EMBL" id="KAK4588003.1"/>
    </source>
</evidence>
<dbReference type="InterPro" id="IPR035897">
    <property type="entry name" value="Toll_tir_struct_dom_sf"/>
</dbReference>
<dbReference type="PANTHER" id="PTHR32009:SF153">
    <property type="entry name" value="TMV RESISTANCE PROTEIN N-LIKE"/>
    <property type="match status" value="1"/>
</dbReference>
<dbReference type="PANTHER" id="PTHR32009">
    <property type="entry name" value="TMV RESISTANCE PROTEIN N-LIKE"/>
    <property type="match status" value="1"/>
</dbReference>
<dbReference type="Gene3D" id="3.40.50.10140">
    <property type="entry name" value="Toll/interleukin-1 receptor homology (TIR) domain"/>
    <property type="match status" value="1"/>
</dbReference>
<dbReference type="SMART" id="SM00255">
    <property type="entry name" value="TIR"/>
    <property type="match status" value="1"/>
</dbReference>
<evidence type="ECO:0000259" key="2">
    <source>
        <dbReference type="PROSITE" id="PS50104"/>
    </source>
</evidence>
<keyword evidence="4" id="KW-1185">Reference proteome</keyword>
<dbReference type="EMBL" id="JAXUIC010000005">
    <property type="protein sequence ID" value="KAK4588003.1"/>
    <property type="molecule type" value="Genomic_DNA"/>
</dbReference>
<sequence length="169" mass="19631">MDSKSLSLPSSSSTSPTNRWKYDVFLSFRGEDTRYKFTDHLYTTLVQKGIVTFRDDEKLERGKLISTEVLQVIKQSRFAIVILSENYVSSTWCLDELAQIIDCKKALGMTILPVFHYVEPSDVRGQKRTFEQAFVTHEECFKEKIESVDKWRDALRQVGELAGWHLKNE</sequence>
<feature type="domain" description="TIR" evidence="2">
    <location>
        <begin position="20"/>
        <end position="169"/>
    </location>
</feature>
<reference evidence="3 4" key="1">
    <citation type="journal article" date="2023" name="G3 (Bethesda)">
        <title>A haplotype-resolved chromosome-scale genome for Quercus rubra L. provides insights into the genetics of adaptive traits for red oak species.</title>
        <authorList>
            <person name="Kapoor B."/>
            <person name="Jenkins J."/>
            <person name="Schmutz J."/>
            <person name="Zhebentyayeva T."/>
            <person name="Kuelheim C."/>
            <person name="Coggeshall M."/>
            <person name="Heim C."/>
            <person name="Lasky J.R."/>
            <person name="Leites L."/>
            <person name="Islam-Faridi N."/>
            <person name="Romero-Severson J."/>
            <person name="DeLeo V.L."/>
            <person name="Lucas S.M."/>
            <person name="Lazic D."/>
            <person name="Gailing O."/>
            <person name="Carlson J."/>
            <person name="Staton M."/>
        </authorList>
    </citation>
    <scope>NUCLEOTIDE SEQUENCE [LARGE SCALE GENOMIC DNA]</scope>
    <source>
        <strain evidence="3">Pseudo-F2</strain>
    </source>
</reference>
<proteinExistence type="predicted"/>
<dbReference type="PROSITE" id="PS50104">
    <property type="entry name" value="TIR"/>
    <property type="match status" value="1"/>
</dbReference>
<evidence type="ECO:0000256" key="1">
    <source>
        <dbReference type="ARBA" id="ARBA00023027"/>
    </source>
</evidence>
<dbReference type="Proteomes" id="UP001324115">
    <property type="component" value="Unassembled WGS sequence"/>
</dbReference>
<dbReference type="GO" id="GO:0007165">
    <property type="term" value="P:signal transduction"/>
    <property type="evidence" value="ECO:0007669"/>
    <property type="project" value="InterPro"/>
</dbReference>
<dbReference type="AlphaFoldDB" id="A0AAN7F8B8"/>
<keyword evidence="1" id="KW-0520">NAD</keyword>
<dbReference type="Pfam" id="PF01582">
    <property type="entry name" value="TIR"/>
    <property type="match status" value="1"/>
</dbReference>
<dbReference type="SUPFAM" id="SSF52200">
    <property type="entry name" value="Toll/Interleukin receptor TIR domain"/>
    <property type="match status" value="1"/>
</dbReference>
<name>A0AAN7F8B8_QUERU</name>